<keyword evidence="11 14" id="KW-0472">Membrane</keyword>
<dbReference type="InterPro" id="IPR007110">
    <property type="entry name" value="Ig-like_dom"/>
</dbReference>
<keyword evidence="5 14" id="KW-0812">Transmembrane</keyword>
<dbReference type="PROSITE" id="PS50835">
    <property type="entry name" value="IG_LIKE"/>
    <property type="match status" value="3"/>
</dbReference>
<evidence type="ECO:0000256" key="14">
    <source>
        <dbReference type="SAM" id="Phobius"/>
    </source>
</evidence>
<comment type="similarity">
    <text evidence="3">Belongs to the nectin family.</text>
</comment>
<dbReference type="EMBL" id="CM004469">
    <property type="protein sequence ID" value="OCT91342.1"/>
    <property type="molecule type" value="Genomic_DNA"/>
</dbReference>
<dbReference type="InterPro" id="IPR051427">
    <property type="entry name" value="Nectin/Nectin-like"/>
</dbReference>
<evidence type="ECO:0000259" key="15">
    <source>
        <dbReference type="PROSITE" id="PS50835"/>
    </source>
</evidence>
<dbReference type="GO" id="GO:0005886">
    <property type="term" value="C:plasma membrane"/>
    <property type="evidence" value="ECO:0007669"/>
    <property type="project" value="UniProtKB-SubCell"/>
</dbReference>
<name>A0A974DGP6_XENLA</name>
<protein>
    <recommendedName>
        <fullName evidence="15">Ig-like domain-containing protein</fullName>
    </recommendedName>
</protein>
<dbReference type="Gene3D" id="2.60.40.10">
    <property type="entry name" value="Immunoglobulins"/>
    <property type="match status" value="3"/>
</dbReference>
<dbReference type="GO" id="GO:0007157">
    <property type="term" value="P:heterophilic cell-cell adhesion via plasma membrane cell adhesion molecules"/>
    <property type="evidence" value="ECO:0007669"/>
    <property type="project" value="TreeGrafter"/>
</dbReference>
<dbReference type="InterPro" id="IPR013106">
    <property type="entry name" value="Ig_V-set"/>
</dbReference>
<dbReference type="GO" id="GO:0007156">
    <property type="term" value="P:homophilic cell adhesion via plasma membrane adhesion molecules"/>
    <property type="evidence" value="ECO:0007669"/>
    <property type="project" value="TreeGrafter"/>
</dbReference>
<organism evidence="16 17">
    <name type="scientific">Xenopus laevis</name>
    <name type="common">African clawed frog</name>
    <dbReference type="NCBI Taxonomy" id="8355"/>
    <lineage>
        <taxon>Eukaryota</taxon>
        <taxon>Metazoa</taxon>
        <taxon>Chordata</taxon>
        <taxon>Craniata</taxon>
        <taxon>Vertebrata</taxon>
        <taxon>Euteleostomi</taxon>
        <taxon>Amphibia</taxon>
        <taxon>Batrachia</taxon>
        <taxon>Anura</taxon>
        <taxon>Pipoidea</taxon>
        <taxon>Pipidae</taxon>
        <taxon>Xenopodinae</taxon>
        <taxon>Xenopus</taxon>
        <taxon>Xenopus</taxon>
    </lineage>
</organism>
<feature type="domain" description="Ig-like" evidence="15">
    <location>
        <begin position="271"/>
        <end position="354"/>
    </location>
</feature>
<reference evidence="17" key="1">
    <citation type="journal article" date="2016" name="Nature">
        <title>Genome evolution in the allotetraploid frog Xenopus laevis.</title>
        <authorList>
            <person name="Session A.M."/>
            <person name="Uno Y."/>
            <person name="Kwon T."/>
            <person name="Chapman J.A."/>
            <person name="Toyoda A."/>
            <person name="Takahashi S."/>
            <person name="Fukui A."/>
            <person name="Hikosaka A."/>
            <person name="Suzuki A."/>
            <person name="Kondo M."/>
            <person name="van Heeringen S.J."/>
            <person name="Quigley I."/>
            <person name="Heinz S."/>
            <person name="Ogino H."/>
            <person name="Ochi H."/>
            <person name="Hellsten U."/>
            <person name="Lyons J.B."/>
            <person name="Simakov O."/>
            <person name="Putnam N."/>
            <person name="Stites J."/>
            <person name="Kuroki Y."/>
            <person name="Tanaka T."/>
            <person name="Michiue T."/>
            <person name="Watanabe M."/>
            <person name="Bogdanovic O."/>
            <person name="Lister R."/>
            <person name="Georgiou G."/>
            <person name="Paranjpe S.S."/>
            <person name="van Kruijsbergen I."/>
            <person name="Shu S."/>
            <person name="Carlson J."/>
            <person name="Kinoshita T."/>
            <person name="Ohta Y."/>
            <person name="Mawaribuchi S."/>
            <person name="Jenkins J."/>
            <person name="Grimwood J."/>
            <person name="Schmutz J."/>
            <person name="Mitros T."/>
            <person name="Mozaffari S.V."/>
            <person name="Suzuki Y."/>
            <person name="Haramoto Y."/>
            <person name="Yamamoto T.S."/>
            <person name="Takagi C."/>
            <person name="Heald R."/>
            <person name="Miller K."/>
            <person name="Haudenschild C."/>
            <person name="Kitzman J."/>
            <person name="Nakayama T."/>
            <person name="Izutsu Y."/>
            <person name="Robert J."/>
            <person name="Fortriede J."/>
            <person name="Burns K."/>
            <person name="Lotay V."/>
            <person name="Karimi K."/>
            <person name="Yasuoka Y."/>
            <person name="Dichmann D.S."/>
            <person name="Flajnik M.F."/>
            <person name="Houston D.W."/>
            <person name="Shendure J."/>
            <person name="DuPasquier L."/>
            <person name="Vize P.D."/>
            <person name="Zorn A.M."/>
            <person name="Ito M."/>
            <person name="Marcotte E.M."/>
            <person name="Wallingford J.B."/>
            <person name="Ito Y."/>
            <person name="Asashima M."/>
            <person name="Ueno N."/>
            <person name="Matsuda Y."/>
            <person name="Veenstra G.J."/>
            <person name="Fujiyama A."/>
            <person name="Harland R.M."/>
            <person name="Taira M."/>
            <person name="Rokhsar D.S."/>
        </authorList>
    </citation>
    <scope>NUCLEOTIDE SEQUENCE [LARGE SCALE GENOMIC DNA]</scope>
    <source>
        <strain evidence="17">J</strain>
    </source>
</reference>
<evidence type="ECO:0000256" key="4">
    <source>
        <dbReference type="ARBA" id="ARBA00022475"/>
    </source>
</evidence>
<dbReference type="PANTHER" id="PTHR23277">
    <property type="entry name" value="NECTIN-RELATED"/>
    <property type="match status" value="1"/>
</dbReference>
<evidence type="ECO:0000256" key="2">
    <source>
        <dbReference type="ARBA" id="ARBA00004536"/>
    </source>
</evidence>
<keyword evidence="12" id="KW-1015">Disulfide bond</keyword>
<sequence>MYIHTVRLQVISRSSLHWLRPQGVPLTVNMPLPRKDWGPPLLTPLLLLWVMSVSAQVSVIVDGKVNAKLGSDTKLYCRVETLELISQITWQRKLSPNNENFLTYSKGEEPLHLTPFGERVRFLGNGDLGGSILIPNVTLADEGTYLCIYTTFPSGTKEGEIKLVIQVLPKISLEPTEPVLSGPSPVPIAVCHAWAAKPAVNITWIFSGAQYILEENSTNHKNGTVSTHSQLITVPLPGHNGGNITCVVSQSNGAMENWSRTLTIQNIYYAPEVKARVIEKDDGSIQLSCKANSNPPATEFLWKRDERDLPDGGAAELGAARLLNADTWKGYYVCVAGNEIGHSSGYIYVQTVIATSYIHFIALILLIPSLVMNICIIVLLCRNKKNPREDHRGSYCCSCLLRNCALRLQNIQRSGWCGGSHEEAPTEDGVTGSDPLQRNIQDIVIQAGTPPSLELGMPGGTEPCVLKTDAFENGDVFQRTSMPRACENGSAEEEEDISL</sequence>
<evidence type="ECO:0000256" key="10">
    <source>
        <dbReference type="ARBA" id="ARBA00022989"/>
    </source>
</evidence>
<dbReference type="GO" id="GO:0005912">
    <property type="term" value="C:adherens junction"/>
    <property type="evidence" value="ECO:0007669"/>
    <property type="project" value="UniProtKB-SubCell"/>
</dbReference>
<keyword evidence="13" id="KW-0325">Glycoprotein</keyword>
<evidence type="ECO:0000256" key="8">
    <source>
        <dbReference type="ARBA" id="ARBA00022889"/>
    </source>
</evidence>
<keyword evidence="10 14" id="KW-1133">Transmembrane helix</keyword>
<evidence type="ECO:0000256" key="3">
    <source>
        <dbReference type="ARBA" id="ARBA00007810"/>
    </source>
</evidence>
<feature type="domain" description="Ig-like" evidence="15">
    <location>
        <begin position="40"/>
        <end position="164"/>
    </location>
</feature>
<evidence type="ECO:0000256" key="5">
    <source>
        <dbReference type="ARBA" id="ARBA00022692"/>
    </source>
</evidence>
<keyword evidence="8" id="KW-0130">Cell adhesion</keyword>
<accession>A0A974DGP6</accession>
<comment type="subcellular location">
    <subcellularLocation>
        <location evidence="2">Cell junction</location>
        <location evidence="2">Adherens junction</location>
    </subcellularLocation>
    <subcellularLocation>
        <location evidence="1">Cell membrane</location>
        <topology evidence="1">Single-pass type I membrane protein</topology>
    </subcellularLocation>
</comment>
<keyword evidence="7" id="KW-0677">Repeat</keyword>
<feature type="domain" description="Ig-like" evidence="15">
    <location>
        <begin position="169"/>
        <end position="263"/>
    </location>
</feature>
<dbReference type="FunFam" id="2.60.40.10:FF:000304">
    <property type="entry name" value="Nectin cell adhesion molecule 1"/>
    <property type="match status" value="1"/>
</dbReference>
<evidence type="ECO:0000256" key="11">
    <source>
        <dbReference type="ARBA" id="ARBA00023136"/>
    </source>
</evidence>
<dbReference type="InterPro" id="IPR036179">
    <property type="entry name" value="Ig-like_dom_sf"/>
</dbReference>
<dbReference type="AlphaFoldDB" id="A0A974DGP6"/>
<evidence type="ECO:0000313" key="16">
    <source>
        <dbReference type="EMBL" id="OCT91342.1"/>
    </source>
</evidence>
<dbReference type="OMA" id="LITCART"/>
<dbReference type="SUPFAM" id="SSF48726">
    <property type="entry name" value="Immunoglobulin"/>
    <property type="match status" value="3"/>
</dbReference>
<gene>
    <name evidence="16" type="ORF">XELAEV_18014393mg</name>
</gene>
<keyword evidence="6" id="KW-0732">Signal</keyword>
<dbReference type="PANTHER" id="PTHR23277:SF106">
    <property type="entry name" value="NECTIN-1 ISOFORM X1-RELATED"/>
    <property type="match status" value="1"/>
</dbReference>
<keyword evidence="4" id="KW-1003">Cell membrane</keyword>
<keyword evidence="9" id="KW-0965">Cell junction</keyword>
<evidence type="ECO:0000256" key="12">
    <source>
        <dbReference type="ARBA" id="ARBA00023157"/>
    </source>
</evidence>
<dbReference type="SMART" id="SM00409">
    <property type="entry name" value="IG"/>
    <property type="match status" value="2"/>
</dbReference>
<evidence type="ECO:0000313" key="17">
    <source>
        <dbReference type="Proteomes" id="UP000694892"/>
    </source>
</evidence>
<proteinExistence type="inferred from homology"/>
<dbReference type="Pfam" id="PF08205">
    <property type="entry name" value="C2-set_2"/>
    <property type="match status" value="1"/>
</dbReference>
<dbReference type="InterPro" id="IPR003599">
    <property type="entry name" value="Ig_sub"/>
</dbReference>
<feature type="transmembrane region" description="Helical" evidence="14">
    <location>
        <begin position="357"/>
        <end position="381"/>
    </location>
</feature>
<evidence type="ECO:0000256" key="6">
    <source>
        <dbReference type="ARBA" id="ARBA00022729"/>
    </source>
</evidence>
<dbReference type="InterPro" id="IPR013162">
    <property type="entry name" value="CD80_C2-set"/>
</dbReference>
<evidence type="ECO:0000256" key="9">
    <source>
        <dbReference type="ARBA" id="ARBA00022949"/>
    </source>
</evidence>
<evidence type="ECO:0000256" key="1">
    <source>
        <dbReference type="ARBA" id="ARBA00004251"/>
    </source>
</evidence>
<dbReference type="InterPro" id="IPR013783">
    <property type="entry name" value="Ig-like_fold"/>
</dbReference>
<dbReference type="Proteomes" id="UP000694892">
    <property type="component" value="Chromosome 2S"/>
</dbReference>
<dbReference type="Pfam" id="PF07686">
    <property type="entry name" value="V-set"/>
    <property type="match status" value="1"/>
</dbReference>
<evidence type="ECO:0000256" key="13">
    <source>
        <dbReference type="ARBA" id="ARBA00023180"/>
    </source>
</evidence>
<evidence type="ECO:0000256" key="7">
    <source>
        <dbReference type="ARBA" id="ARBA00022737"/>
    </source>
</evidence>